<evidence type="ECO:0000313" key="2">
    <source>
        <dbReference type="Proteomes" id="UP000239576"/>
    </source>
</evidence>
<accession>A0A2T1E0G4</accession>
<dbReference type="AlphaFoldDB" id="A0A2T1E0G4"/>
<comment type="caution">
    <text evidence="1">The sequence shown here is derived from an EMBL/GenBank/DDBJ whole genome shotgun (WGS) entry which is preliminary data.</text>
</comment>
<evidence type="ECO:0000313" key="1">
    <source>
        <dbReference type="EMBL" id="PSB26222.1"/>
    </source>
</evidence>
<dbReference type="Proteomes" id="UP000239576">
    <property type="component" value="Unassembled WGS sequence"/>
</dbReference>
<reference evidence="2" key="1">
    <citation type="submission" date="2018-02" db="EMBL/GenBank/DDBJ databases">
        <authorList>
            <person name="Moore K."/>
            <person name="Momper L."/>
        </authorList>
    </citation>
    <scope>NUCLEOTIDE SEQUENCE [LARGE SCALE GENOMIC DNA]</scope>
    <source>
        <strain evidence="2">ULC18</strain>
    </source>
</reference>
<reference evidence="1 2" key="2">
    <citation type="submission" date="2018-03" db="EMBL/GenBank/DDBJ databases">
        <title>The ancient ancestry and fast evolution of plastids.</title>
        <authorList>
            <person name="Moore K.R."/>
            <person name="Magnabosco C."/>
            <person name="Momper L."/>
            <person name="Gold D.A."/>
            <person name="Bosak T."/>
            <person name="Fournier G.P."/>
        </authorList>
    </citation>
    <scope>NUCLEOTIDE SEQUENCE [LARGE SCALE GENOMIC DNA]</scope>
    <source>
        <strain evidence="1 2">ULC18</strain>
    </source>
</reference>
<organism evidence="1 2">
    <name type="scientific">Stenomitos frigidus ULC18</name>
    <dbReference type="NCBI Taxonomy" id="2107698"/>
    <lineage>
        <taxon>Bacteria</taxon>
        <taxon>Bacillati</taxon>
        <taxon>Cyanobacteriota</taxon>
        <taxon>Cyanophyceae</taxon>
        <taxon>Leptolyngbyales</taxon>
        <taxon>Leptolyngbyaceae</taxon>
        <taxon>Stenomitos</taxon>
    </lineage>
</organism>
<keyword evidence="2" id="KW-1185">Reference proteome</keyword>
<gene>
    <name evidence="1" type="ORF">C7B82_20605</name>
</gene>
<dbReference type="OrthoDB" id="561104at2"/>
<dbReference type="RefSeq" id="WP_106258202.1">
    <property type="nucleotide sequence ID" value="NZ_CAWNSW010000045.1"/>
</dbReference>
<name>A0A2T1E0G4_9CYAN</name>
<sequence length="84" mass="9694">METQLDSFPVAQLTDRYNVARSNIYNRLQGLSIQPEKQGSKSVINADTLPLWMPWISILKLAVRSQTLLRRRRVRPTVNRTTGQ</sequence>
<protein>
    <submittedName>
        <fullName evidence="1">Uncharacterized protein</fullName>
    </submittedName>
</protein>
<dbReference type="EMBL" id="PVWK01000111">
    <property type="protein sequence ID" value="PSB26222.1"/>
    <property type="molecule type" value="Genomic_DNA"/>
</dbReference>
<proteinExistence type="predicted"/>